<feature type="transmembrane region" description="Helical" evidence="1">
    <location>
        <begin position="863"/>
        <end position="881"/>
    </location>
</feature>
<dbReference type="InterPro" id="IPR001036">
    <property type="entry name" value="Acrflvin-R"/>
</dbReference>
<dbReference type="Gene3D" id="3.30.70.1440">
    <property type="entry name" value="Multidrug efflux transporter AcrB pore domain"/>
    <property type="match status" value="1"/>
</dbReference>
<sequence>MKIANLSIRRPVTITMIMIAVVIVGIFSVFQLPEELFPKLNLPVAAVATSWSGASPQEVEQQITNPIEQGLQSLSGVSQIQSTSTQGSSLVIVEFNYGTNISDEVNQMRSVVSRVQGQLPSDAGAPSVEQFNPDSMPIMTLSVYGNASQQTISDVASNIVQPALQHLNGVAGATESGNLTRQININVKSDKLQFYHLSVQQVVQALQGDNLSADAGQVQKGSLLIPLHVNGQFTSPSDLANVPVPVGNGGSIRLQDVADIQDGNKTVTLISTVNGAPAVTFSITQSSDANTVRVSDAVQSEVKQLQSQLPQGIHLSVLTDSAQSVRDTVNTVVNHTILGFFFGVLIILLILRSVRTTVVVAVAIPIATLATFALMYFSKLSLNSITLGSLAVGLGSLVDFSIVVLESIFRFRQSGMDSITAAKEGTREVGLAVVVAALAQICVFAPSIFVPGIAGQFFHPLSMTVSFSHIAALFVALTFTPMLASRLLRGRRFEVQETIPGIGGTPFRAWAPFDWFGRGMYDVTRAYRHVLEWSLNHRKSIVLGTTGMFLLSIFLVPAIGFELVPNVGNKEMSISIKTADGSDLNSTNRVAQQVEALAKQHMKGIQQIVAQIGGNSYSDLGATNQATLDLTFNNSVTNQYVNQMTHDFGDVVQNIPGAEILVTPGSANGSGPGSNSISVQIQGPDTNTLRILSGQVEKLMKQTPGLEYVDNQTATGTPDYQLNISQTALQQYGLTEQQIEAALRSAFQGTKASTFYQGNKEYDIVVQLPKSFSQNLNNLSQVTVTNNSGQLVPMTQLGTITASQEPPQIDHVDDVRSVTVTATPYGVTSGRVQATLGKELKTIHVPQGYYVGFGQNGAFLKNAFIGLIAAFGFSILLLYMLMASLFEAILTPLVIMFCLPPTFIGAALGLFITHRSMNIDSAIGVIMVMGLIANNAIVLIDYTNQLRKRGRTLREALVEAGPIRLRPILMSTLTTVLAMMPLVIGYGAGAETLASMATVIAFGLTFSTLVTLVLIPVVYVILDNWIARLRRRFGRARSSSSAAVGDSSGLGM</sequence>
<dbReference type="Gene3D" id="1.20.1640.10">
    <property type="entry name" value="Multidrug efflux transporter AcrB transmembrane domain"/>
    <property type="match status" value="2"/>
</dbReference>
<dbReference type="PANTHER" id="PTHR32063:SF0">
    <property type="entry name" value="SWARMING MOTILITY PROTEIN SWRC"/>
    <property type="match status" value="1"/>
</dbReference>
<keyword evidence="1" id="KW-0472">Membrane</keyword>
<dbReference type="InterPro" id="IPR027463">
    <property type="entry name" value="AcrB_DN_DC_subdom"/>
</dbReference>
<evidence type="ECO:0000313" key="3">
    <source>
        <dbReference type="Proteomes" id="UP001164803"/>
    </source>
</evidence>
<feature type="transmembrane region" description="Helical" evidence="1">
    <location>
        <begin position="541"/>
        <end position="561"/>
    </location>
</feature>
<dbReference type="Pfam" id="PF00873">
    <property type="entry name" value="ACR_tran"/>
    <property type="match status" value="1"/>
</dbReference>
<dbReference type="PANTHER" id="PTHR32063">
    <property type="match status" value="1"/>
</dbReference>
<keyword evidence="3" id="KW-1185">Reference proteome</keyword>
<feature type="transmembrane region" description="Helical" evidence="1">
    <location>
        <begin position="893"/>
        <end position="913"/>
    </location>
</feature>
<protein>
    <submittedName>
        <fullName evidence="2">Efflux RND transporter permease subunit</fullName>
    </submittedName>
</protein>
<keyword evidence="1" id="KW-1133">Transmembrane helix</keyword>
<dbReference type="SUPFAM" id="SSF82693">
    <property type="entry name" value="Multidrug efflux transporter AcrB pore domain, PN1, PN2, PC1 and PC2 subdomains"/>
    <property type="match status" value="2"/>
</dbReference>
<dbReference type="PRINTS" id="PR00702">
    <property type="entry name" value="ACRIFLAVINRP"/>
</dbReference>
<dbReference type="SUPFAM" id="SSF82714">
    <property type="entry name" value="Multidrug efflux transporter AcrB TolC docking domain, DN and DC subdomains"/>
    <property type="match status" value="2"/>
</dbReference>
<feature type="transmembrane region" description="Helical" evidence="1">
    <location>
        <begin position="390"/>
        <end position="409"/>
    </location>
</feature>
<dbReference type="SUPFAM" id="SSF82866">
    <property type="entry name" value="Multidrug efflux transporter AcrB transmembrane domain"/>
    <property type="match status" value="2"/>
</dbReference>
<evidence type="ECO:0000313" key="2">
    <source>
        <dbReference type="EMBL" id="WAH36818.1"/>
    </source>
</evidence>
<feature type="transmembrane region" description="Helical" evidence="1">
    <location>
        <begin position="332"/>
        <end position="351"/>
    </location>
</feature>
<dbReference type="Gene3D" id="3.30.70.1320">
    <property type="entry name" value="Multidrug efflux transporter AcrB pore domain like"/>
    <property type="match status" value="1"/>
</dbReference>
<keyword evidence="1" id="KW-0812">Transmembrane</keyword>
<accession>A0ABY6Z1P5</accession>
<dbReference type="EMBL" id="CP104064">
    <property type="protein sequence ID" value="WAH36818.1"/>
    <property type="molecule type" value="Genomic_DNA"/>
</dbReference>
<name>A0ABY6Z1P5_9BACL</name>
<organism evidence="2 3">
    <name type="scientific">Alicyclobacillus dauci</name>
    <dbReference type="NCBI Taxonomy" id="1475485"/>
    <lineage>
        <taxon>Bacteria</taxon>
        <taxon>Bacillati</taxon>
        <taxon>Bacillota</taxon>
        <taxon>Bacilli</taxon>
        <taxon>Bacillales</taxon>
        <taxon>Alicyclobacillaceae</taxon>
        <taxon>Alicyclobacillus</taxon>
    </lineage>
</organism>
<evidence type="ECO:0000256" key="1">
    <source>
        <dbReference type="SAM" id="Phobius"/>
    </source>
</evidence>
<dbReference type="Proteomes" id="UP001164803">
    <property type="component" value="Chromosome"/>
</dbReference>
<reference evidence="2" key="1">
    <citation type="submission" date="2022-08" db="EMBL/GenBank/DDBJ databases">
        <title>Alicyclobacillus dauci DSM2870, complete genome.</title>
        <authorList>
            <person name="Wang Q."/>
            <person name="Cai R."/>
            <person name="Wang Z."/>
        </authorList>
    </citation>
    <scope>NUCLEOTIDE SEQUENCE</scope>
    <source>
        <strain evidence="2">DSM 28700</strain>
    </source>
</reference>
<feature type="transmembrane region" description="Helical" evidence="1">
    <location>
        <begin position="996"/>
        <end position="1022"/>
    </location>
</feature>
<feature type="transmembrane region" description="Helical" evidence="1">
    <location>
        <begin position="12"/>
        <end position="32"/>
    </location>
</feature>
<feature type="transmembrane region" description="Helical" evidence="1">
    <location>
        <begin position="358"/>
        <end position="378"/>
    </location>
</feature>
<feature type="transmembrane region" description="Helical" evidence="1">
    <location>
        <begin position="466"/>
        <end position="484"/>
    </location>
</feature>
<feature type="transmembrane region" description="Helical" evidence="1">
    <location>
        <begin position="963"/>
        <end position="984"/>
    </location>
</feature>
<feature type="transmembrane region" description="Helical" evidence="1">
    <location>
        <begin position="429"/>
        <end position="454"/>
    </location>
</feature>
<gene>
    <name evidence="2" type="ORF">NZD86_22045</name>
</gene>
<feature type="transmembrane region" description="Helical" evidence="1">
    <location>
        <begin position="919"/>
        <end position="942"/>
    </location>
</feature>
<dbReference type="Gene3D" id="3.30.70.1430">
    <property type="entry name" value="Multidrug efflux transporter AcrB pore domain"/>
    <property type="match status" value="2"/>
</dbReference>
<dbReference type="RefSeq" id="WP_268044207.1">
    <property type="nucleotide sequence ID" value="NZ_CP104064.1"/>
</dbReference>
<dbReference type="Gene3D" id="3.30.2090.10">
    <property type="entry name" value="Multidrug efflux transporter AcrB TolC docking domain, DN and DC subdomains"/>
    <property type="match status" value="2"/>
</dbReference>
<proteinExistence type="predicted"/>